<dbReference type="GeneID" id="94337384"/>
<feature type="domain" description="Transcription factor TFIIB cyclin-like" evidence="3">
    <location>
        <begin position="167"/>
        <end position="255"/>
    </location>
</feature>
<proteinExistence type="predicted"/>
<accession>A0AAD9PIX9</accession>
<dbReference type="InterPro" id="IPR013150">
    <property type="entry name" value="TFIIB_cyclin"/>
</dbReference>
<dbReference type="SUPFAM" id="SSF57783">
    <property type="entry name" value="Zinc beta-ribbon"/>
    <property type="match status" value="1"/>
</dbReference>
<evidence type="ECO:0000313" key="4">
    <source>
        <dbReference type="EMBL" id="KAK2195411.1"/>
    </source>
</evidence>
<dbReference type="GO" id="GO:0070897">
    <property type="term" value="P:transcription preinitiation complex assembly"/>
    <property type="evidence" value="ECO:0007669"/>
    <property type="project" value="InterPro"/>
</dbReference>
<keyword evidence="1" id="KW-0805">Transcription regulation</keyword>
<dbReference type="EMBL" id="JALLKP010000004">
    <property type="protein sequence ID" value="KAK2195411.1"/>
    <property type="molecule type" value="Genomic_DNA"/>
</dbReference>
<keyword evidence="2" id="KW-0804">Transcription</keyword>
<evidence type="ECO:0000313" key="5">
    <source>
        <dbReference type="Proteomes" id="UP001214638"/>
    </source>
</evidence>
<dbReference type="InterPro" id="IPR000812">
    <property type="entry name" value="TFIIB"/>
</dbReference>
<dbReference type="PRINTS" id="PR00685">
    <property type="entry name" value="TIFACTORIIB"/>
</dbReference>
<evidence type="ECO:0000256" key="1">
    <source>
        <dbReference type="ARBA" id="ARBA00023015"/>
    </source>
</evidence>
<dbReference type="GO" id="GO:0097550">
    <property type="term" value="C:transcription preinitiation complex"/>
    <property type="evidence" value="ECO:0007669"/>
    <property type="project" value="TreeGrafter"/>
</dbReference>
<protein>
    <submittedName>
        <fullName evidence="4">Bifunctional Transcription factor TFIIB/Transcription factor TFIIB</fullName>
    </submittedName>
</protein>
<reference evidence="4" key="1">
    <citation type="journal article" date="2023" name="Nat. Microbiol.">
        <title>Babesia duncani multi-omics identifies virulence factors and drug targets.</title>
        <authorList>
            <person name="Singh P."/>
            <person name="Lonardi S."/>
            <person name="Liang Q."/>
            <person name="Vydyam P."/>
            <person name="Khabirova E."/>
            <person name="Fang T."/>
            <person name="Gihaz S."/>
            <person name="Thekkiniath J."/>
            <person name="Munshi M."/>
            <person name="Abel S."/>
            <person name="Ciampossin L."/>
            <person name="Batugedara G."/>
            <person name="Gupta M."/>
            <person name="Lu X.M."/>
            <person name="Lenz T."/>
            <person name="Chakravarty S."/>
            <person name="Cornillot E."/>
            <person name="Hu Y."/>
            <person name="Ma W."/>
            <person name="Gonzalez L.M."/>
            <person name="Sanchez S."/>
            <person name="Estrada K."/>
            <person name="Sanchez-Flores A."/>
            <person name="Montero E."/>
            <person name="Harb O.S."/>
            <person name="Le Roch K.G."/>
            <person name="Mamoun C.B."/>
        </authorList>
    </citation>
    <scope>NUCLEOTIDE SEQUENCE</scope>
    <source>
        <strain evidence="4">WA1</strain>
    </source>
</reference>
<dbReference type="Gene3D" id="1.10.472.170">
    <property type="match status" value="1"/>
</dbReference>
<gene>
    <name evidence="4" type="ORF">BdWA1_003087</name>
</gene>
<dbReference type="Pfam" id="PF00382">
    <property type="entry name" value="TFIIB"/>
    <property type="match status" value="1"/>
</dbReference>
<comment type="caution">
    <text evidence="4">The sequence shown here is derived from an EMBL/GenBank/DDBJ whole genome shotgun (WGS) entry which is preliminary data.</text>
</comment>
<dbReference type="GO" id="GO:0017025">
    <property type="term" value="F:TBP-class protein binding"/>
    <property type="evidence" value="ECO:0007669"/>
    <property type="project" value="InterPro"/>
</dbReference>
<dbReference type="GO" id="GO:0005634">
    <property type="term" value="C:nucleus"/>
    <property type="evidence" value="ECO:0007669"/>
    <property type="project" value="TreeGrafter"/>
</dbReference>
<dbReference type="InterPro" id="IPR036915">
    <property type="entry name" value="Cyclin-like_sf"/>
</dbReference>
<dbReference type="KEGG" id="bdw:94337384"/>
<dbReference type="RefSeq" id="XP_067802254.1">
    <property type="nucleotide sequence ID" value="XM_067948103.1"/>
</dbReference>
<dbReference type="AlphaFoldDB" id="A0AAD9PIX9"/>
<name>A0AAD9PIX9_9APIC</name>
<organism evidence="4 5">
    <name type="scientific">Babesia duncani</name>
    <dbReference type="NCBI Taxonomy" id="323732"/>
    <lineage>
        <taxon>Eukaryota</taxon>
        <taxon>Sar</taxon>
        <taxon>Alveolata</taxon>
        <taxon>Apicomplexa</taxon>
        <taxon>Aconoidasida</taxon>
        <taxon>Piroplasmida</taxon>
        <taxon>Babesiidae</taxon>
        <taxon>Babesia</taxon>
    </lineage>
</organism>
<keyword evidence="5" id="KW-1185">Reference proteome</keyword>
<evidence type="ECO:0000256" key="2">
    <source>
        <dbReference type="ARBA" id="ARBA00023163"/>
    </source>
</evidence>
<dbReference type="Gene3D" id="1.10.472.10">
    <property type="entry name" value="Cyclin-like"/>
    <property type="match status" value="1"/>
</dbReference>
<evidence type="ECO:0000259" key="3">
    <source>
        <dbReference type="Pfam" id="PF00382"/>
    </source>
</evidence>
<dbReference type="PANTHER" id="PTHR11618:SF13">
    <property type="entry name" value="TRANSCRIPTION INITIATION FACTOR IIB"/>
    <property type="match status" value="1"/>
</dbReference>
<dbReference type="Proteomes" id="UP001214638">
    <property type="component" value="Unassembled WGS sequence"/>
</dbReference>
<dbReference type="SUPFAM" id="SSF47954">
    <property type="entry name" value="Cyclin-like"/>
    <property type="match status" value="2"/>
</dbReference>
<dbReference type="PANTHER" id="PTHR11618">
    <property type="entry name" value="TRANSCRIPTION INITIATION FACTOR IIB-RELATED"/>
    <property type="match status" value="1"/>
</dbReference>
<sequence length="381" mass="42380">MRCIARNRRYFSTDTELIDKANKVLALLNLKDSELLENRSVVLYKRNRSCSKCNKKVTIQQPEFMSEICPDGWSCGDSGIIVIDHVEGNQVCVTCGRVAENVLISDEQEWRNFNTESTGGAQHERSRVGEVGDAWLESTTSSTTFIGGSRKMQMLQNLMGNFESSDRQLKGAFSLLRTVGDALAIRDQALERAKEMIKELNESQQLKSRVNVINILAVIYLGCREVGLTRTLKELCIYDRNLTEKDLGRAINRLKKMLPNRGNAVVEDTSHLIPRFCSRLRLPSSIASTCEYAAAKASMILRTSHRTTSLAAGIIFLVVQLTSSPNPQNPPPSITSIAEVCGISENTVRSTFKELLNIANKILPPKFEAINQGILNSTSHV</sequence>